<evidence type="ECO:0000313" key="3">
    <source>
        <dbReference type="RefSeq" id="XP_017874233.1"/>
    </source>
</evidence>
<keyword evidence="2" id="KW-1185">Reference proteome</keyword>
<keyword evidence="1" id="KW-0812">Transmembrane</keyword>
<dbReference type="Proteomes" id="UP000694904">
    <property type="component" value="Chromosome 2"/>
</dbReference>
<reference evidence="3" key="3">
    <citation type="submission" date="2025-08" db="UniProtKB">
        <authorList>
            <consortium name="RefSeq"/>
        </authorList>
    </citation>
    <scope>IDENTIFICATION</scope>
    <source>
        <tissue evidence="3">Whole organism</tissue>
    </source>
</reference>
<sequence length="200" mass="22363">MTDSYLLRCASDKRPTVRISNVRHQSTIVNKTLTSCYQLRCEISLISIFLGLLALSCAASLYLDEVSTTTLPATCLFEDEMWGDEDIRKFYFCWDNVPIVSECEEGYYFVKNATDSGCLPAKLMNPACVNLDVTVGPCTGSNLLQPQVSAVLTNFWLCREEGAAPVELTCPEDQVFIKQDGYLGCFDWQTYRSVRGCPAQ</sequence>
<keyword evidence="1" id="KW-0472">Membrane</keyword>
<evidence type="ECO:0000313" key="2">
    <source>
        <dbReference type="Proteomes" id="UP000694904"/>
    </source>
</evidence>
<feature type="transmembrane region" description="Helical" evidence="1">
    <location>
        <begin position="43"/>
        <end position="63"/>
    </location>
</feature>
<reference evidence="2" key="1">
    <citation type="journal article" date="1997" name="Nucleic Acids Res.">
        <title>tRNAscan-SE: a program for improved detection of transfer RNA genes in genomic sequence.</title>
        <authorList>
            <person name="Lowe T.M."/>
            <person name="Eddy S.R."/>
        </authorList>
    </citation>
    <scope>NUCLEOTIDE SEQUENCE [LARGE SCALE GENOMIC DNA]</scope>
</reference>
<proteinExistence type="predicted"/>
<dbReference type="GeneID" id="108621438"/>
<accession>A0ABM1Q447</accession>
<name>A0ABM1Q447_DROAR</name>
<reference evidence="2" key="2">
    <citation type="journal article" date="2016" name="G3 (Bethesda)">
        <title>Genome Evolution in Three Species of Cactophilic Drosophila.</title>
        <authorList>
            <person name="Sanchez-Flores A."/>
            <person name="Penazola F."/>
            <person name="Carpinteyro-Ponce J."/>
            <person name="Nazario-Yepiz N."/>
            <person name="Abreu-Goodger C."/>
            <person name="Machado C.A."/>
            <person name="Markow T.A."/>
        </authorList>
    </citation>
    <scope>NUCLEOTIDE SEQUENCE [LARGE SCALE GENOMIC DNA]</scope>
</reference>
<gene>
    <name evidence="3" type="primary">LOC108621438</name>
</gene>
<organism evidence="2 3">
    <name type="scientific">Drosophila arizonae</name>
    <name type="common">Fruit fly</name>
    <dbReference type="NCBI Taxonomy" id="7263"/>
    <lineage>
        <taxon>Eukaryota</taxon>
        <taxon>Metazoa</taxon>
        <taxon>Ecdysozoa</taxon>
        <taxon>Arthropoda</taxon>
        <taxon>Hexapoda</taxon>
        <taxon>Insecta</taxon>
        <taxon>Pterygota</taxon>
        <taxon>Neoptera</taxon>
        <taxon>Endopterygota</taxon>
        <taxon>Diptera</taxon>
        <taxon>Brachycera</taxon>
        <taxon>Muscomorpha</taxon>
        <taxon>Ephydroidea</taxon>
        <taxon>Drosophilidae</taxon>
        <taxon>Drosophila</taxon>
    </lineage>
</organism>
<keyword evidence="1" id="KW-1133">Transmembrane helix</keyword>
<protein>
    <submittedName>
        <fullName evidence="3">Uncharacterized protein LOC108621438</fullName>
    </submittedName>
</protein>
<evidence type="ECO:0000256" key="1">
    <source>
        <dbReference type="SAM" id="Phobius"/>
    </source>
</evidence>
<dbReference type="RefSeq" id="XP_017874233.1">
    <property type="nucleotide sequence ID" value="XM_018018744.1"/>
</dbReference>